<evidence type="ECO:0000256" key="1">
    <source>
        <dbReference type="ARBA" id="ARBA00022729"/>
    </source>
</evidence>
<dbReference type="Gene3D" id="2.60.40.10">
    <property type="entry name" value="Immunoglobulins"/>
    <property type="match status" value="5"/>
</dbReference>
<dbReference type="SMART" id="SM00060">
    <property type="entry name" value="FN3"/>
    <property type="match status" value="4"/>
</dbReference>
<dbReference type="GO" id="GO:0045217">
    <property type="term" value="P:cell-cell junction maintenance"/>
    <property type="evidence" value="ECO:0007669"/>
    <property type="project" value="TreeGrafter"/>
</dbReference>
<protein>
    <submittedName>
        <fullName evidence="5">Right-handed parallel beta-helix repeat-containing protein</fullName>
    </submittedName>
</protein>
<dbReference type="KEGG" id="tput:QJT81_10590"/>
<dbReference type="EMBL" id="CP124756">
    <property type="protein sequence ID" value="WGZ96378.1"/>
    <property type="molecule type" value="Genomic_DNA"/>
</dbReference>
<reference evidence="5" key="1">
    <citation type="journal article" date="2023" name="Int. J. Mol. Sci.">
        <title>Metagenomics Revealed a New Genus 'Candidatus Thiocaldithrix dubininis' gen. nov., sp. nov. and a New Species 'Candidatus Thiothrix putei' sp. nov. in the Family Thiotrichaceae, Some Members of Which Have Traits of Both Na+- and H+-Motive Energetics.</title>
        <authorList>
            <person name="Ravin N.V."/>
            <person name="Muntyan M.S."/>
            <person name="Smolyakov D.D."/>
            <person name="Rudenko T.S."/>
            <person name="Beletsky A.V."/>
            <person name="Mardanov A.V."/>
            <person name="Grabovich M.Y."/>
        </authorList>
    </citation>
    <scope>NUCLEOTIDE SEQUENCE</scope>
    <source>
        <strain evidence="5">GKL-02</strain>
    </source>
</reference>
<evidence type="ECO:0000256" key="2">
    <source>
        <dbReference type="ARBA" id="ARBA00022737"/>
    </source>
</evidence>
<evidence type="ECO:0000313" key="5">
    <source>
        <dbReference type="EMBL" id="WGZ96378.1"/>
    </source>
</evidence>
<dbReference type="InterPro" id="IPR003961">
    <property type="entry name" value="FN3_dom"/>
</dbReference>
<dbReference type="Pfam" id="PF17957">
    <property type="entry name" value="Big_7"/>
    <property type="match status" value="1"/>
</dbReference>
<dbReference type="InterPro" id="IPR013783">
    <property type="entry name" value="Ig-like_fold"/>
</dbReference>
<accession>A0AA95KSU6</accession>
<dbReference type="PROSITE" id="PS50853">
    <property type="entry name" value="FN3"/>
    <property type="match status" value="1"/>
</dbReference>
<dbReference type="PANTHER" id="PTHR47653:SF1">
    <property type="entry name" value="DELETED IN MALIGNANT BRAIN TUMORS 1 PROTEIN"/>
    <property type="match status" value="1"/>
</dbReference>
<keyword evidence="3" id="KW-0325">Glycoprotein</keyword>
<dbReference type="PANTHER" id="PTHR47653">
    <property type="entry name" value="PROTEIN BARK BEETLE"/>
    <property type="match status" value="1"/>
</dbReference>
<feature type="domain" description="Fibronectin type-III" evidence="4">
    <location>
        <begin position="844"/>
        <end position="944"/>
    </location>
</feature>
<keyword evidence="2" id="KW-0677">Repeat</keyword>
<dbReference type="Proteomes" id="UP001301326">
    <property type="component" value="Chromosome"/>
</dbReference>
<sequence length="2327" mass="246834">MNSYNNVIDNTGYTGGTVCLQLVDASPTVQGNLLTQCAYGLALAGHSNPLVNNGNRIVHNSSIGIWNDANYKATAAEVPFPVINGNAIHDNGSYNYYPYRWYYYPNLAQVDLNARENWWGTTDELEIRNKIYDYEDAGNSLPNVDFGNYLSSAEAEPAPLTPLNGTLAANTTLTAEHPYYVSETVTVPANKTLTVPAGSKLLFASGAGITVQAGGHLVMQGSASSPVVLGSADTDNQAGDWEGIKAEAGATVSLEHVQASEYTSMDFQNGSVTIRHSRFGKFSGYGLLLTGTDGLLANNVIDNTGYTGGTVCLQLVDASPTVQGNLLTQCAYGLALAGHSNPLVNNGNRIVHNSSIGIWNDANYKATAAEVPFPVINGNAIHDNGSYNYYPYRWYYYPNLAQVDLNARENWWGTTDEAAIRAKIYDYEDTYALPHVNSSDYLLSPIAGGGDNQPPTITSISDHAEIRLGTLVVNATDNTGIKSVDFLLDDKALTATQLSQERYQVALDYVSMTAGDHVLTVTVHDYYGNRISKTINLVVDFLTPESPVIEQPADGSELGHSDIQVMGTALYKLKALITVDDNVATNPVDIGGEGQTNTVRLFLDNSPLGGAVAVGSYGTFQQIVNIPSPGGTLTAKLVTSLGTESTASAAHTIAIDNEGPSISSVIYSGEAFVDNTVISQSGDISVTTSDAVRMELALDGNSLAIDTNSSDGFVFPLHVGTLADGAHLVAITAYDRFDNVTVLNIPFSLTLAAPAAPVLTTPANDLVTNQTQVKVTGTAEPSVTVSILVNGVSKADAIVVSATGTFQADIPLSQGTNTITAIASNKTGQSPASSAVTVTVDPTIPEAPVLSLVSNKSGEVQLQWNTVDTEPKITGYQVYRATNSFADLADAVQLTPTVLTSNTYTDLPDIDGNYYYRVVAINALDTLSIPSNEVYATVDSTAPKVLAVHYQTDGVVDQTGGRFGIGKVTLDVELSEAVANTPFFSITPTMGSPIPILLKQVSDTHYKGSFDITSATPSGTAHAVFSASDLLGNRGTQITQGKSIVIDTMAPKVVAIKVTPGTPIKNNAVTPQTITAVFEFDESVKAGTQPNIAWMLSSTGDAKIPITHIEQVQEKQWRASFTLPASTGQSGVDTLSFTVETADTLGNSGSKIAADNAFQIYQDKLPPLGIPQHLVAISQLGGKVTLSWDVVPGASDYQLYRVAAGEPELTPLIRSGNVTNYVDQTSVDGNYHYAIASIYTHNGEESVSAISPVVNATVDSTPPSQPQNLTLELTAQGIMTRWDASTDAGKVHYRLYRSDLAEITSVEGLIPIVDNIEAFSVLDMAPSQNAHTYAVTAVDEAGNESEPSVSVYLNFALLPVTRFSTTQTDGQQPVLTWFHASPESVDGYKITVTSPDSPKPVELDQHLSNRYTDSGYTVGERIYSIVAYDSNGAESLKRSLTLPSLSVTLNDGVKLNRGLLNRLIFTVNNTGSSAVDAAELEIKVKDHIAHSAPFSVAPGESQVVEVILPGYTDLDPVSTLLETIRLKPDETSSVEIAYSQDITVTDTALTMTLATKAFTRGASGEIQFTLKNSSDVQVELVTGLNGGQTPSPDIAVKLLDQNGNVLSSQAFAQFSGAEIVTLSDGTSIAKIPAGATFTSQWFPMLVPAASPNTVKVQLEISKLHHDVGKANAVSLDINLQARRDTSLSDTSYYGDIKNISPSSSFGEVPIEIGGRAINRYTGLPESVAPLKLVIAANGFERVANVTTDASGNFTYQFSPLPSESGQYQVSVIHPDMLERPQQGQFAISKVLFNYSTLDLRIPRRLIKEIPLELKAGNATSLTGLVLDYKAADQPSGVLAKGVTVTIGDIPDIQSGQTVATPVSIQGSDTANDTGTLVLALRSAVTGSKPLASVMVNYSFSNAEPFLAFEPAHLTTGVVFDSSVSEKIDIKNAGLAPLEKLQLNLLTKSGGAVPAWIKLISAVSLDSLPVGEKYTAQIQASPNNTVAEGVHEFILRATSANFQTVNIPLSITVTQAGKGSVAFNVSDIYTATRDKEGNLIQGVSNASIKLINEKVGSIENSLNTDNTGEALFQDVPAGIYQYRISADKHQDKTGQIQIKPGTTVVEEVFLEYRLVTVEWSVNEITLHDNYEITLEATYETDVPAAVVVVNPVSVTLPDLEKGDVYNGEFKITNQGLIRADNLKVTMPQDDQFFDYEMLDGIPETLDAKQSITVPYRAVMKQSFTPDGSGSGGGCVVYQQCGEVAATSECANGETSNTSSPYCVTHSSGNCSSSAGSGGNGGSAWSFYGGGYGGYGGYSYSTEESDSGSGMIRCRGNNDCGGATGNGAN</sequence>
<dbReference type="InterPro" id="IPR011050">
    <property type="entry name" value="Pectin_lyase_fold/virulence"/>
</dbReference>
<name>A0AA95KSU6_9GAMM</name>
<reference evidence="5" key="2">
    <citation type="submission" date="2023-04" db="EMBL/GenBank/DDBJ databases">
        <authorList>
            <person name="Beletskiy A.V."/>
            <person name="Mardanov A.V."/>
            <person name="Ravin N.V."/>
        </authorList>
    </citation>
    <scope>NUCLEOTIDE SEQUENCE</scope>
    <source>
        <strain evidence="5">GKL-02</strain>
    </source>
</reference>
<dbReference type="SUPFAM" id="SSF49265">
    <property type="entry name" value="Fibronectin type III"/>
    <property type="match status" value="2"/>
</dbReference>
<dbReference type="SUPFAM" id="SSF51126">
    <property type="entry name" value="Pectin lyase-like"/>
    <property type="match status" value="1"/>
</dbReference>
<dbReference type="GO" id="GO:0016020">
    <property type="term" value="C:membrane"/>
    <property type="evidence" value="ECO:0007669"/>
    <property type="project" value="TreeGrafter"/>
</dbReference>
<dbReference type="Gene3D" id="2.60.40.1120">
    <property type="entry name" value="Carboxypeptidase-like, regulatory domain"/>
    <property type="match status" value="1"/>
</dbReference>
<evidence type="ECO:0000259" key="4">
    <source>
        <dbReference type="PROSITE" id="PS50853"/>
    </source>
</evidence>
<dbReference type="InterPro" id="IPR053243">
    <property type="entry name" value="SJ_maturation_regulator"/>
</dbReference>
<keyword evidence="1" id="KW-0732">Signal</keyword>
<dbReference type="Pfam" id="PF09136">
    <property type="entry name" value="Glucodextran_B"/>
    <property type="match status" value="1"/>
</dbReference>
<organism evidence="5">
    <name type="scientific">Candidatus Thiothrix putei</name>
    <dbReference type="NCBI Taxonomy" id="3080811"/>
    <lineage>
        <taxon>Bacteria</taxon>
        <taxon>Pseudomonadati</taxon>
        <taxon>Pseudomonadota</taxon>
        <taxon>Gammaproteobacteria</taxon>
        <taxon>Thiotrichales</taxon>
        <taxon>Thiotrichaceae</taxon>
        <taxon>Thiothrix</taxon>
    </lineage>
</organism>
<proteinExistence type="predicted"/>
<dbReference type="InterPro" id="IPR036116">
    <property type="entry name" value="FN3_sf"/>
</dbReference>
<evidence type="ECO:0000256" key="3">
    <source>
        <dbReference type="ARBA" id="ARBA00023180"/>
    </source>
</evidence>
<gene>
    <name evidence="5" type="ORF">QJT81_10590</name>
</gene>